<proteinExistence type="predicted"/>
<dbReference type="AlphaFoldDB" id="A0A7W3U651"/>
<keyword evidence="2" id="KW-0378">Hydrolase</keyword>
<name>A0A7W3U651_9GAMM</name>
<sequence length="230" mass="24249">MKAGLFLSLLLASGGATHAGSVRTDVLDAPDTTQVHLIYLHGRIIENAGPRPTDPRFGLYDYPAVLDALSARGAVVISAPRPPGTDMAAYAGVVVSQVESLIARGVPPGRIAVVGFSKGGGIATRVSSYLRRPEVRFVLLAACLGGPVPSHLRLTGRVLSIHEISDDLAGSCAPLARQPEPPRVFEEIEINTGKQHGAFYQPLPAWIDPALDWIHDGGRPDAAATEPTSE</sequence>
<keyword evidence="3" id="KW-1185">Reference proteome</keyword>
<reference evidence="2 3" key="1">
    <citation type="submission" date="2020-07" db="EMBL/GenBank/DDBJ databases">
        <authorList>
            <person name="Xu S."/>
            <person name="Li A."/>
        </authorList>
    </citation>
    <scope>NUCLEOTIDE SEQUENCE [LARGE SCALE GENOMIC DNA]</scope>
    <source>
        <strain evidence="2 3">SG-8</strain>
    </source>
</reference>
<feature type="signal peptide" evidence="1">
    <location>
        <begin position="1"/>
        <end position="19"/>
    </location>
</feature>
<keyword evidence="1" id="KW-0732">Signal</keyword>
<organism evidence="2 3">
    <name type="scientific">Marilutibacter penaei</name>
    <dbReference type="NCBI Taxonomy" id="2759900"/>
    <lineage>
        <taxon>Bacteria</taxon>
        <taxon>Pseudomonadati</taxon>
        <taxon>Pseudomonadota</taxon>
        <taxon>Gammaproteobacteria</taxon>
        <taxon>Lysobacterales</taxon>
        <taxon>Lysobacteraceae</taxon>
        <taxon>Marilutibacter</taxon>
    </lineage>
</organism>
<dbReference type="GO" id="GO:0016787">
    <property type="term" value="F:hydrolase activity"/>
    <property type="evidence" value="ECO:0007669"/>
    <property type="project" value="UniProtKB-KW"/>
</dbReference>
<evidence type="ECO:0000313" key="2">
    <source>
        <dbReference type="EMBL" id="MBB1089602.1"/>
    </source>
</evidence>
<comment type="caution">
    <text evidence="2">The sequence shown here is derived from an EMBL/GenBank/DDBJ whole genome shotgun (WGS) entry which is preliminary data.</text>
</comment>
<accession>A0A7W3U651</accession>
<dbReference type="EMBL" id="JACHTE010000011">
    <property type="protein sequence ID" value="MBB1089602.1"/>
    <property type="molecule type" value="Genomic_DNA"/>
</dbReference>
<dbReference type="Proteomes" id="UP000552587">
    <property type="component" value="Unassembled WGS sequence"/>
</dbReference>
<evidence type="ECO:0000256" key="1">
    <source>
        <dbReference type="SAM" id="SignalP"/>
    </source>
</evidence>
<feature type="chain" id="PRO_5031076377" evidence="1">
    <location>
        <begin position="20"/>
        <end position="230"/>
    </location>
</feature>
<dbReference type="SUPFAM" id="SSF53474">
    <property type="entry name" value="alpha/beta-Hydrolases"/>
    <property type="match status" value="1"/>
</dbReference>
<evidence type="ECO:0000313" key="3">
    <source>
        <dbReference type="Proteomes" id="UP000552587"/>
    </source>
</evidence>
<dbReference type="RefSeq" id="WP_182670571.1">
    <property type="nucleotide sequence ID" value="NZ_JACHTE010000011.1"/>
</dbReference>
<gene>
    <name evidence="2" type="ORF">H4F99_14045</name>
</gene>
<protein>
    <submittedName>
        <fullName evidence="2">Alpha/beta hydrolase</fullName>
    </submittedName>
</protein>
<dbReference type="InterPro" id="IPR029058">
    <property type="entry name" value="AB_hydrolase_fold"/>
</dbReference>
<dbReference type="Gene3D" id="3.40.50.1820">
    <property type="entry name" value="alpha/beta hydrolase"/>
    <property type="match status" value="1"/>
</dbReference>